<dbReference type="Pfam" id="PF09827">
    <property type="entry name" value="CRISPR_Cas2"/>
    <property type="match status" value="1"/>
</dbReference>
<dbReference type="GO" id="GO:0016787">
    <property type="term" value="F:hydrolase activity"/>
    <property type="evidence" value="ECO:0007669"/>
    <property type="project" value="UniProtKB-KW"/>
</dbReference>
<dbReference type="PANTHER" id="PTHR34405">
    <property type="entry name" value="CRISPR-ASSOCIATED ENDORIBONUCLEASE CAS2"/>
    <property type="match status" value="1"/>
</dbReference>
<dbReference type="CDD" id="cd09725">
    <property type="entry name" value="Cas2_I_II_III"/>
    <property type="match status" value="1"/>
</dbReference>
<keyword evidence="4 9" id="KW-0479">Metal-binding</keyword>
<dbReference type="EMBL" id="DMCX01000035">
    <property type="protein sequence ID" value="HAF07930.1"/>
    <property type="molecule type" value="Genomic_DNA"/>
</dbReference>
<dbReference type="GO" id="GO:0046872">
    <property type="term" value="F:metal ion binding"/>
    <property type="evidence" value="ECO:0007669"/>
    <property type="project" value="UniProtKB-UniRule"/>
</dbReference>
<proteinExistence type="inferred from homology"/>
<evidence type="ECO:0000256" key="3">
    <source>
        <dbReference type="ARBA" id="ARBA00022722"/>
    </source>
</evidence>
<dbReference type="SUPFAM" id="SSF143430">
    <property type="entry name" value="TTP0101/SSO1404-like"/>
    <property type="match status" value="1"/>
</dbReference>
<reference evidence="10 11" key="1">
    <citation type="journal article" date="2018" name="Nat. Biotechnol.">
        <title>A standardized bacterial taxonomy based on genome phylogeny substantially revises the tree of life.</title>
        <authorList>
            <person name="Parks D.H."/>
            <person name="Chuvochina M."/>
            <person name="Waite D.W."/>
            <person name="Rinke C."/>
            <person name="Skarshewski A."/>
            <person name="Chaumeil P.A."/>
            <person name="Hugenholtz P."/>
        </authorList>
    </citation>
    <scope>NUCLEOTIDE SEQUENCE [LARGE SCALE GENOMIC DNA]</scope>
    <source>
        <strain evidence="10">UBA7921</strain>
    </source>
</reference>
<dbReference type="HAMAP" id="MF_01471">
    <property type="entry name" value="Cas2"/>
    <property type="match status" value="1"/>
</dbReference>
<protein>
    <recommendedName>
        <fullName evidence="9">CRISPR-associated endoribonuclease Cas2</fullName>
        <ecNumber evidence="9">3.1.-.-</ecNumber>
    </recommendedName>
</protein>
<dbReference type="GO" id="GO:0004521">
    <property type="term" value="F:RNA endonuclease activity"/>
    <property type="evidence" value="ECO:0007669"/>
    <property type="project" value="InterPro"/>
</dbReference>
<evidence type="ECO:0000313" key="10">
    <source>
        <dbReference type="EMBL" id="HAF07930.1"/>
    </source>
</evidence>
<dbReference type="AlphaFoldDB" id="A0A348MLK4"/>
<comment type="similarity">
    <text evidence="2 9">Belongs to the CRISPR-associated endoribonuclease Cas2 protein family.</text>
</comment>
<gene>
    <name evidence="9 10" type="primary">cas2</name>
    <name evidence="10" type="ORF">DCG82_05960</name>
</gene>
<comment type="caution">
    <text evidence="10">The sequence shown here is derived from an EMBL/GenBank/DDBJ whole genome shotgun (WGS) entry which is preliminary data.</text>
</comment>
<dbReference type="InterPro" id="IPR019199">
    <property type="entry name" value="Virulence_VapD/CRISPR_Cas2"/>
</dbReference>
<dbReference type="GO" id="GO:0051607">
    <property type="term" value="P:defense response to virus"/>
    <property type="evidence" value="ECO:0007669"/>
    <property type="project" value="UniProtKB-UniRule"/>
</dbReference>
<dbReference type="EC" id="3.1.-.-" evidence="9"/>
<dbReference type="NCBIfam" id="TIGR01573">
    <property type="entry name" value="cas2"/>
    <property type="match status" value="1"/>
</dbReference>
<evidence type="ECO:0000313" key="11">
    <source>
        <dbReference type="Proteomes" id="UP000262454"/>
    </source>
</evidence>
<comment type="subunit">
    <text evidence="9">Homodimer, forms a heterotetramer with a Cas1 homodimer.</text>
</comment>
<sequence length="89" mass="10887">MYVIVVYDINEKRVAKFHKFLKRYLIWVQRSVFEGELTESELRSIKNFFNSNCKLSEDSMIIYFIRDKKWIYRELHGIGLKPEDMDNFL</sequence>
<keyword evidence="6 9" id="KW-0378">Hydrolase</keyword>
<evidence type="ECO:0000256" key="6">
    <source>
        <dbReference type="ARBA" id="ARBA00022801"/>
    </source>
</evidence>
<keyword evidence="3 9" id="KW-0540">Nuclease</keyword>
<evidence type="ECO:0000256" key="4">
    <source>
        <dbReference type="ARBA" id="ARBA00022723"/>
    </source>
</evidence>
<evidence type="ECO:0000256" key="1">
    <source>
        <dbReference type="ARBA" id="ARBA00001946"/>
    </source>
</evidence>
<evidence type="ECO:0000256" key="7">
    <source>
        <dbReference type="ARBA" id="ARBA00022842"/>
    </source>
</evidence>
<dbReference type="InterPro" id="IPR021127">
    <property type="entry name" value="CRISPR_associated_Cas2"/>
</dbReference>
<dbReference type="GO" id="GO:0043571">
    <property type="term" value="P:maintenance of CRISPR repeat elements"/>
    <property type="evidence" value="ECO:0007669"/>
    <property type="project" value="UniProtKB-UniRule"/>
</dbReference>
<dbReference type="Gene3D" id="3.30.70.240">
    <property type="match status" value="1"/>
</dbReference>
<keyword evidence="5 9" id="KW-0255">Endonuclease</keyword>
<evidence type="ECO:0000256" key="8">
    <source>
        <dbReference type="ARBA" id="ARBA00023118"/>
    </source>
</evidence>
<keyword evidence="8 9" id="KW-0051">Antiviral defense</keyword>
<feature type="binding site" evidence="9">
    <location>
        <position position="8"/>
    </location>
    <ligand>
        <name>Mg(2+)</name>
        <dbReference type="ChEBI" id="CHEBI:18420"/>
        <note>catalytic</note>
    </ligand>
</feature>
<evidence type="ECO:0000256" key="5">
    <source>
        <dbReference type="ARBA" id="ARBA00022759"/>
    </source>
</evidence>
<comment type="cofactor">
    <cofactor evidence="1 9">
        <name>Mg(2+)</name>
        <dbReference type="ChEBI" id="CHEBI:18420"/>
    </cofactor>
</comment>
<accession>A0A348MLK4</accession>
<organism evidence="10 11">
    <name type="scientific">candidate division WOR-3 bacterium</name>
    <dbReference type="NCBI Taxonomy" id="2052148"/>
    <lineage>
        <taxon>Bacteria</taxon>
        <taxon>Bacteria division WOR-3</taxon>
    </lineage>
</organism>
<dbReference type="Proteomes" id="UP000262454">
    <property type="component" value="Unassembled WGS sequence"/>
</dbReference>
<comment type="function">
    <text evidence="9">CRISPR (clustered regularly interspaced short palindromic repeat), is an adaptive immune system that provides protection against mobile genetic elements (viruses, transposable elements and conjugative plasmids). CRISPR clusters contain sequences complementary to antecedent mobile elements and target invading nucleic acids. CRISPR clusters are transcribed and processed into CRISPR RNA (crRNA). Functions as a ssRNA-specific endoribonuclease. Involved in the integration of spacer DNA into the CRISPR cassette.</text>
</comment>
<evidence type="ECO:0000256" key="9">
    <source>
        <dbReference type="HAMAP-Rule" id="MF_01471"/>
    </source>
</evidence>
<name>A0A348MLK4_UNCW3</name>
<keyword evidence="7 9" id="KW-0460">Magnesium</keyword>
<evidence type="ECO:0000256" key="2">
    <source>
        <dbReference type="ARBA" id="ARBA00009959"/>
    </source>
</evidence>